<accession>A0ABV3DJU5</accession>
<evidence type="ECO:0000313" key="2">
    <source>
        <dbReference type="Proteomes" id="UP001551482"/>
    </source>
</evidence>
<dbReference type="Proteomes" id="UP001551482">
    <property type="component" value="Unassembled WGS sequence"/>
</dbReference>
<gene>
    <name evidence="1" type="ORF">AB0C36_21305</name>
</gene>
<keyword evidence="2" id="KW-1185">Reference proteome</keyword>
<comment type="caution">
    <text evidence="1">The sequence shown here is derived from an EMBL/GenBank/DDBJ whole genome shotgun (WGS) entry which is preliminary data.</text>
</comment>
<dbReference type="EMBL" id="JBEZFP010000055">
    <property type="protein sequence ID" value="MEU8136038.1"/>
    <property type="molecule type" value="Genomic_DNA"/>
</dbReference>
<dbReference type="RefSeq" id="WP_358356257.1">
    <property type="nucleotide sequence ID" value="NZ_JBEZFP010000055.1"/>
</dbReference>
<evidence type="ECO:0000313" key="1">
    <source>
        <dbReference type="EMBL" id="MEU8136038.1"/>
    </source>
</evidence>
<protein>
    <submittedName>
        <fullName evidence="1">Uncharacterized protein</fullName>
    </submittedName>
</protein>
<organism evidence="1 2">
    <name type="scientific">Streptodolium elevatio</name>
    <dbReference type="NCBI Taxonomy" id="3157996"/>
    <lineage>
        <taxon>Bacteria</taxon>
        <taxon>Bacillati</taxon>
        <taxon>Actinomycetota</taxon>
        <taxon>Actinomycetes</taxon>
        <taxon>Kitasatosporales</taxon>
        <taxon>Streptomycetaceae</taxon>
        <taxon>Streptodolium</taxon>
    </lineage>
</organism>
<reference evidence="1 2" key="1">
    <citation type="submission" date="2024-06" db="EMBL/GenBank/DDBJ databases">
        <title>The Natural Products Discovery Center: Release of the First 8490 Sequenced Strains for Exploring Actinobacteria Biosynthetic Diversity.</title>
        <authorList>
            <person name="Kalkreuter E."/>
            <person name="Kautsar S.A."/>
            <person name="Yang D."/>
            <person name="Bader C.D."/>
            <person name="Teijaro C.N."/>
            <person name="Fluegel L."/>
            <person name="Davis C.M."/>
            <person name="Simpson J.R."/>
            <person name="Lauterbach L."/>
            <person name="Steele A.D."/>
            <person name="Gui C."/>
            <person name="Meng S."/>
            <person name="Li G."/>
            <person name="Viehrig K."/>
            <person name="Ye F."/>
            <person name="Su P."/>
            <person name="Kiefer A.F."/>
            <person name="Nichols A."/>
            <person name="Cepeda A.J."/>
            <person name="Yan W."/>
            <person name="Fan B."/>
            <person name="Jiang Y."/>
            <person name="Adhikari A."/>
            <person name="Zheng C.-J."/>
            <person name="Schuster L."/>
            <person name="Cowan T.M."/>
            <person name="Smanski M.J."/>
            <person name="Chevrette M.G."/>
            <person name="De Carvalho L.P.S."/>
            <person name="Shen B."/>
        </authorList>
    </citation>
    <scope>NUCLEOTIDE SEQUENCE [LARGE SCALE GENOMIC DNA]</scope>
    <source>
        <strain evidence="1 2">NPDC048946</strain>
    </source>
</reference>
<sequence length="148" mass="15733">MTVERETLTDLVSAALGPGGLTFQAFQARAVDPDSGYRPSTGLIQKIRDGSLVKINPSLVRAIAAGLGRSSREVGIAAHRQYIGTPLETSDIYPDQHPPEVNIGVTGVPGIDAANTPLTLEVLEKYLALREQRLAERDSPEGDDAAEA</sequence>
<name>A0ABV3DJU5_9ACTN</name>
<proteinExistence type="predicted"/>